<dbReference type="Pfam" id="PF00501">
    <property type="entry name" value="AMP-binding"/>
    <property type="match status" value="1"/>
</dbReference>
<evidence type="ECO:0000313" key="9">
    <source>
        <dbReference type="Proteomes" id="UP000622653"/>
    </source>
</evidence>
<dbReference type="InterPro" id="IPR045851">
    <property type="entry name" value="AMP-bd_C_sf"/>
</dbReference>
<dbReference type="Pfam" id="PF13193">
    <property type="entry name" value="AMP-binding_C"/>
    <property type="match status" value="1"/>
</dbReference>
<dbReference type="UniPathway" id="UPA00079"/>
<dbReference type="HAMAP" id="MF_00731">
    <property type="entry name" value="MenE"/>
    <property type="match status" value="1"/>
</dbReference>
<evidence type="ECO:0000256" key="4">
    <source>
        <dbReference type="ARBA" id="ARBA00022840"/>
    </source>
</evidence>
<reference evidence="8" key="1">
    <citation type="submission" date="2020-11" db="EMBL/GenBank/DDBJ databases">
        <title>Multidrug resistant novel bacterium Savagea serpentis sp. nov., isolated from the scats of a vine snake (Ahaetulla nasuta).</title>
        <authorList>
            <person name="Venkata Ramana V."/>
            <person name="Vikas Patil S."/>
            <person name="Yogita Lugani V."/>
        </authorList>
    </citation>
    <scope>NUCLEOTIDE SEQUENCE</scope>
    <source>
        <strain evidence="8">SN6</strain>
    </source>
</reference>
<keyword evidence="2 5" id="KW-0436">Ligase</keyword>
<accession>A0A8J7G3W7</accession>
<dbReference type="GO" id="GO:0006631">
    <property type="term" value="P:fatty acid metabolic process"/>
    <property type="evidence" value="ECO:0007669"/>
    <property type="project" value="TreeGrafter"/>
</dbReference>
<dbReference type="InterPro" id="IPR025110">
    <property type="entry name" value="AMP-bd_C"/>
</dbReference>
<feature type="domain" description="AMP-dependent synthetase/ligase" evidence="6">
    <location>
        <begin position="8"/>
        <end position="341"/>
    </location>
</feature>
<proteinExistence type="inferred from homology"/>
<dbReference type="InterPro" id="IPR000873">
    <property type="entry name" value="AMP-dep_synth/lig_dom"/>
</dbReference>
<dbReference type="PANTHER" id="PTHR43201:SF32">
    <property type="entry name" value="2-SUCCINYLBENZOATE--COA LIGASE, CHLOROPLASTIC_PEROXISOMAL"/>
    <property type="match status" value="1"/>
</dbReference>
<keyword evidence="4 5" id="KW-0067">ATP-binding</keyword>
<dbReference type="Proteomes" id="UP000622653">
    <property type="component" value="Unassembled WGS sequence"/>
</dbReference>
<name>A0A8J7G3W7_9BACL</name>
<dbReference type="EC" id="6.2.1.26" evidence="5"/>
<dbReference type="Gene3D" id="3.40.50.12780">
    <property type="entry name" value="N-terminal domain of ligase-like"/>
    <property type="match status" value="1"/>
</dbReference>
<dbReference type="PANTHER" id="PTHR43201">
    <property type="entry name" value="ACYL-COA SYNTHETASE"/>
    <property type="match status" value="1"/>
</dbReference>
<feature type="domain" description="AMP-binding enzyme C-terminal" evidence="7">
    <location>
        <begin position="391"/>
        <end position="464"/>
    </location>
</feature>
<dbReference type="PROSITE" id="PS00455">
    <property type="entry name" value="AMP_BINDING"/>
    <property type="match status" value="1"/>
</dbReference>
<gene>
    <name evidence="5" type="primary">menE</name>
    <name evidence="8" type="ORF">IRY55_10470</name>
</gene>
<comment type="caution">
    <text evidence="8">The sequence shown here is derived from an EMBL/GenBank/DDBJ whole genome shotgun (WGS) entry which is preliminary data.</text>
</comment>
<dbReference type="UniPathway" id="UPA01057">
    <property type="reaction ID" value="UER00166"/>
</dbReference>
<comment type="similarity">
    <text evidence="5">Belongs to the ATP-dependent AMP-binding enzyme family. MenE subfamily.</text>
</comment>
<comment type="pathway">
    <text evidence="5">Quinol/quinone metabolism; menaquinone biosynthesis.</text>
</comment>
<evidence type="ECO:0000256" key="5">
    <source>
        <dbReference type="HAMAP-Rule" id="MF_00731"/>
    </source>
</evidence>
<dbReference type="SUPFAM" id="SSF56801">
    <property type="entry name" value="Acetyl-CoA synthetase-like"/>
    <property type="match status" value="1"/>
</dbReference>
<evidence type="ECO:0000256" key="3">
    <source>
        <dbReference type="ARBA" id="ARBA00022741"/>
    </source>
</evidence>
<organism evidence="8 9">
    <name type="scientific">Savagea serpentis</name>
    <dbReference type="NCBI Taxonomy" id="2785297"/>
    <lineage>
        <taxon>Bacteria</taxon>
        <taxon>Bacillati</taxon>
        <taxon>Bacillota</taxon>
        <taxon>Bacilli</taxon>
        <taxon>Bacillales</taxon>
        <taxon>Caryophanaceae</taxon>
        <taxon>Savagea</taxon>
    </lineage>
</organism>
<comment type="catalytic activity">
    <reaction evidence="5">
        <text>2-succinylbenzoate + ATP + CoA = 2-succinylbenzoyl-CoA + AMP + diphosphate</text>
        <dbReference type="Rhea" id="RHEA:17009"/>
        <dbReference type="ChEBI" id="CHEBI:18325"/>
        <dbReference type="ChEBI" id="CHEBI:30616"/>
        <dbReference type="ChEBI" id="CHEBI:33019"/>
        <dbReference type="ChEBI" id="CHEBI:57287"/>
        <dbReference type="ChEBI" id="CHEBI:57364"/>
        <dbReference type="ChEBI" id="CHEBI:456215"/>
        <dbReference type="EC" id="6.2.1.26"/>
    </reaction>
</comment>
<dbReference type="GO" id="GO:0031956">
    <property type="term" value="F:medium-chain fatty acid-CoA ligase activity"/>
    <property type="evidence" value="ECO:0007669"/>
    <property type="project" value="TreeGrafter"/>
</dbReference>
<evidence type="ECO:0000259" key="6">
    <source>
        <dbReference type="Pfam" id="PF00501"/>
    </source>
</evidence>
<comment type="pathway">
    <text evidence="5">Quinol/quinone metabolism; 1,4-dihydroxy-2-naphthoate biosynthesis; 1,4-dihydroxy-2-naphthoate from chorismate: step 5/7.</text>
</comment>
<dbReference type="InterPro" id="IPR010192">
    <property type="entry name" value="MenE"/>
</dbReference>
<dbReference type="Gene3D" id="3.30.300.30">
    <property type="match status" value="1"/>
</dbReference>
<dbReference type="NCBIfam" id="TIGR01923">
    <property type="entry name" value="menE"/>
    <property type="match status" value="1"/>
</dbReference>
<dbReference type="GO" id="GO:0008756">
    <property type="term" value="F:o-succinylbenzoate-CoA ligase activity"/>
    <property type="evidence" value="ECO:0007669"/>
    <property type="project" value="UniProtKB-UniRule"/>
</dbReference>
<dbReference type="FunFam" id="3.30.300.30:FF:000008">
    <property type="entry name" value="2,3-dihydroxybenzoate-AMP ligase"/>
    <property type="match status" value="1"/>
</dbReference>
<evidence type="ECO:0000259" key="7">
    <source>
        <dbReference type="Pfam" id="PF13193"/>
    </source>
</evidence>
<dbReference type="InterPro" id="IPR020845">
    <property type="entry name" value="AMP-binding_CS"/>
</dbReference>
<keyword evidence="1 5" id="KW-0474">Menaquinone biosynthesis</keyword>
<dbReference type="RefSeq" id="WP_194563266.1">
    <property type="nucleotide sequence ID" value="NZ_JADKPV010000005.1"/>
</dbReference>
<dbReference type="EMBL" id="JADKPV010000005">
    <property type="protein sequence ID" value="MBF4501790.1"/>
    <property type="molecule type" value="Genomic_DNA"/>
</dbReference>
<sequence length="480" mass="53964">MLPNFLMKRVQLTPDRKALQTSTVTYTFREMMQEADLRARSLYAQGVKSHMRVALRAPSTVDTYLMIQACLLLQVELVLLNRRLTREEIDYQLADAEVSRIITDDFSFFEGCAIPLISLDDIREAPAISYSTQIERDATASIMYTSGTTGFPKGVRQTYGNHTANAMASITNLGFLPTDCWLCAMPLFHISGLSIVMRSLLYGMPVYLMEKFDALKSAQLIQEGKVTIMSVVAPTLRAIIEEMEQREWQASPKFRLMLAGGGVIPESYIERANALHLPIVQTYGMTETSSQTATLSSEDSLRKLGSVGKPLFFNDLKVGASNTPYEHGEIYVRGPHVTPGYIGKFADNSPLQDGWLATGDLGYFDEEGYLYILDRRKDLIISGGENIYPAEIEKVLARHEAIVEAGVCGVPDEQWGEVPAAYIVCDSEVREEEIIQFCAQHLARYKIPKHIYFCETLPRNASNKLLRRELRAWNYSKSNM</sequence>
<keyword evidence="3 5" id="KW-0547">Nucleotide-binding</keyword>
<dbReference type="AlphaFoldDB" id="A0A8J7G3W7"/>
<evidence type="ECO:0000313" key="8">
    <source>
        <dbReference type="EMBL" id="MBF4501790.1"/>
    </source>
</evidence>
<keyword evidence="9" id="KW-1185">Reference proteome</keyword>
<dbReference type="NCBIfam" id="NF002966">
    <property type="entry name" value="PRK03640.1"/>
    <property type="match status" value="1"/>
</dbReference>
<evidence type="ECO:0000256" key="1">
    <source>
        <dbReference type="ARBA" id="ARBA00022428"/>
    </source>
</evidence>
<evidence type="ECO:0000256" key="2">
    <source>
        <dbReference type="ARBA" id="ARBA00022598"/>
    </source>
</evidence>
<dbReference type="InterPro" id="IPR042099">
    <property type="entry name" value="ANL_N_sf"/>
</dbReference>
<dbReference type="GO" id="GO:0009234">
    <property type="term" value="P:menaquinone biosynthetic process"/>
    <property type="evidence" value="ECO:0007669"/>
    <property type="project" value="UniProtKB-UniRule"/>
</dbReference>
<protein>
    <recommendedName>
        <fullName evidence="5">2-succinylbenzoate--CoA ligase</fullName>
        <ecNumber evidence="5">6.2.1.26</ecNumber>
    </recommendedName>
    <alternativeName>
        <fullName evidence="5">o-succinylbenzoyl-CoA synthetase</fullName>
        <shortName evidence="5">OSB-CoA synthetase</shortName>
    </alternativeName>
</protein>
<comment type="function">
    <text evidence="5">Converts 2-succinylbenzoate (OSB) to 2-succinylbenzoyl-CoA (OSB-CoA).</text>
</comment>
<dbReference type="GO" id="GO:0005524">
    <property type="term" value="F:ATP binding"/>
    <property type="evidence" value="ECO:0007669"/>
    <property type="project" value="UniProtKB-KW"/>
</dbReference>